<dbReference type="InterPro" id="IPR031722">
    <property type="entry name" value="Coilin_N"/>
</dbReference>
<dbReference type="InterPro" id="IPR056398">
    <property type="entry name" value="Tudor_Coilin"/>
</dbReference>
<dbReference type="InterPro" id="IPR024822">
    <property type="entry name" value="Coilin"/>
</dbReference>
<evidence type="ECO:0000256" key="1">
    <source>
        <dbReference type="SAM" id="MobiDB-lite"/>
    </source>
</evidence>
<protein>
    <submittedName>
        <fullName evidence="4">Uncharacterized protein</fullName>
    </submittedName>
</protein>
<dbReference type="GO" id="GO:0030620">
    <property type="term" value="F:U2 snRNA binding"/>
    <property type="evidence" value="ECO:0007669"/>
    <property type="project" value="TreeGrafter"/>
</dbReference>
<dbReference type="GO" id="GO:0000387">
    <property type="term" value="P:spliceosomal snRNP assembly"/>
    <property type="evidence" value="ECO:0007669"/>
    <property type="project" value="TreeGrafter"/>
</dbReference>
<accession>A0A0K2THA3</accession>
<dbReference type="PANTHER" id="PTHR15197">
    <property type="entry name" value="COILIN P80"/>
    <property type="match status" value="1"/>
</dbReference>
<dbReference type="GO" id="GO:0030619">
    <property type="term" value="F:U1 snRNA binding"/>
    <property type="evidence" value="ECO:0007669"/>
    <property type="project" value="TreeGrafter"/>
</dbReference>
<proteinExistence type="predicted"/>
<organism evidence="4">
    <name type="scientific">Lepeophtheirus salmonis</name>
    <name type="common">Salmon louse</name>
    <name type="synonym">Caligus salmonis</name>
    <dbReference type="NCBI Taxonomy" id="72036"/>
    <lineage>
        <taxon>Eukaryota</taxon>
        <taxon>Metazoa</taxon>
        <taxon>Ecdysozoa</taxon>
        <taxon>Arthropoda</taxon>
        <taxon>Crustacea</taxon>
        <taxon>Multicrustacea</taxon>
        <taxon>Hexanauplia</taxon>
        <taxon>Copepoda</taxon>
        <taxon>Siphonostomatoida</taxon>
        <taxon>Caligidae</taxon>
        <taxon>Lepeophtheirus</taxon>
    </lineage>
</organism>
<feature type="domain" description="Coilin tudor" evidence="3">
    <location>
        <begin position="358"/>
        <end position="450"/>
    </location>
</feature>
<feature type="compositionally biased region" description="Basic and acidic residues" evidence="1">
    <location>
        <begin position="169"/>
        <end position="180"/>
    </location>
</feature>
<sequence length="455" mass="50930">MTLLTRIRVDLSDFLEDIYKYQWISLSKNIFKTIQNLIDHFVQKYGLPKEIVFYLNEIPFTLPPYELIDIIQNGDLIIIKSNNSCCTKQIFKPLEKRPSIPSISNDPKIVKTLSKKESSSESSSSDRSSDSSEENNVPTINNEKKSIPNKKNVVTSSSSEVDSSDESDVDLKSRPKDLKNNHSHSVSVKSEDPVTINVNEASSSDDSSSSDDKIIKKKKMDHHDIQEKANISSVTKTVDIQITNFPTYTAKLNKKKRKRVRKNRNRNALSNSEKSLIVFSENNLSASTPQTNLSKVSGSLGKNGPNVSCESAMLVEHEDEEAVSKLGLSQLVNGGYTVVGRRKNGINSDPPINNNNENVEDLQSLTVPPKTGDIIAFKVLELSDSYNPTISNYKKGKVIHFDGDQIILDIEKGKNHNGSKLGKFDLCEEAVDFQEDKPSKYLWKELIDVKAYSIK</sequence>
<evidence type="ECO:0000259" key="2">
    <source>
        <dbReference type="Pfam" id="PF15862"/>
    </source>
</evidence>
<dbReference type="Pfam" id="PF23086">
    <property type="entry name" value="Tudor_Coilin"/>
    <property type="match status" value="1"/>
</dbReference>
<feature type="domain" description="Coilin N-terminal" evidence="2">
    <location>
        <begin position="9"/>
        <end position="168"/>
    </location>
</feature>
<dbReference type="Pfam" id="PF15862">
    <property type="entry name" value="Coilin_N"/>
    <property type="match status" value="1"/>
</dbReference>
<dbReference type="EMBL" id="HACA01007495">
    <property type="protein sequence ID" value="CDW24856.1"/>
    <property type="molecule type" value="Transcribed_RNA"/>
</dbReference>
<dbReference type="PANTHER" id="PTHR15197:SF0">
    <property type="entry name" value="COILIN"/>
    <property type="match status" value="1"/>
</dbReference>
<evidence type="ECO:0000259" key="3">
    <source>
        <dbReference type="Pfam" id="PF23086"/>
    </source>
</evidence>
<dbReference type="AlphaFoldDB" id="A0A0K2THA3"/>
<name>A0A0K2THA3_LEPSM</name>
<dbReference type="GO" id="GO:0015030">
    <property type="term" value="C:Cajal body"/>
    <property type="evidence" value="ECO:0007669"/>
    <property type="project" value="TreeGrafter"/>
</dbReference>
<reference evidence="4" key="1">
    <citation type="submission" date="2014-05" db="EMBL/GenBank/DDBJ databases">
        <authorList>
            <person name="Chronopoulou M."/>
        </authorList>
    </citation>
    <scope>NUCLEOTIDE SEQUENCE</scope>
    <source>
        <tissue evidence="4">Whole organism</tissue>
    </source>
</reference>
<feature type="region of interest" description="Disordered" evidence="1">
    <location>
        <begin position="102"/>
        <end position="221"/>
    </location>
</feature>
<dbReference type="OrthoDB" id="74813at2759"/>
<evidence type="ECO:0000313" key="4">
    <source>
        <dbReference type="EMBL" id="CDW24856.1"/>
    </source>
</evidence>